<organism evidence="3 4">
    <name type="scientific">Gemmata massiliana</name>
    <dbReference type="NCBI Taxonomy" id="1210884"/>
    <lineage>
        <taxon>Bacteria</taxon>
        <taxon>Pseudomonadati</taxon>
        <taxon>Planctomycetota</taxon>
        <taxon>Planctomycetia</taxon>
        <taxon>Gemmatales</taxon>
        <taxon>Gemmataceae</taxon>
        <taxon>Gemmata</taxon>
    </lineage>
</organism>
<dbReference type="InterPro" id="IPR058038">
    <property type="entry name" value="BREX_BrxC_wHTH"/>
</dbReference>
<gene>
    <name evidence="3" type="ORF">SOIL9_15870</name>
</gene>
<dbReference type="EMBL" id="LR593886">
    <property type="protein sequence ID" value="VTR96127.1"/>
    <property type="molecule type" value="Genomic_DNA"/>
</dbReference>
<evidence type="ECO:0000256" key="1">
    <source>
        <dbReference type="SAM" id="MobiDB-lite"/>
    </source>
</evidence>
<protein>
    <recommendedName>
        <fullName evidence="2">Probable ATP-binding protein BrxC winged helix-turn-helix domain-containing protein</fullName>
    </recommendedName>
</protein>
<dbReference type="AlphaFoldDB" id="A0A6P2D5F6"/>
<feature type="region of interest" description="Disordered" evidence="1">
    <location>
        <begin position="122"/>
        <end position="144"/>
    </location>
</feature>
<proteinExistence type="predicted"/>
<feature type="compositionally biased region" description="Basic residues" evidence="1">
    <location>
        <begin position="125"/>
        <end position="144"/>
    </location>
</feature>
<evidence type="ECO:0000313" key="4">
    <source>
        <dbReference type="Proteomes" id="UP000464178"/>
    </source>
</evidence>
<evidence type="ECO:0000259" key="2">
    <source>
        <dbReference type="Pfam" id="PF25791"/>
    </source>
</evidence>
<reference evidence="3 4" key="1">
    <citation type="submission" date="2019-05" db="EMBL/GenBank/DDBJ databases">
        <authorList>
            <consortium name="Science for Life Laboratories"/>
        </authorList>
    </citation>
    <scope>NUCLEOTIDE SEQUENCE [LARGE SCALE GENOMIC DNA]</scope>
    <source>
        <strain evidence="3">Soil9</strain>
    </source>
</reference>
<name>A0A6P2D5F6_9BACT</name>
<sequence length="144" mass="16125">MGFLKRLAAEPLKEIQAVIRSNDIAKEQMLFEKGESNPDALEDLRSHIALSAKASRQVVLHDLIEKRYSLRPYGWPDDEVLLLDGAQIPTGVVIASNTTPAKRRKVIVVKQQTADPKAVSNARTSARHCSPRWGRTARRGWSRT</sequence>
<dbReference type="KEGG" id="gms:SOIL9_15870"/>
<accession>A0A6P2D5F6</accession>
<dbReference type="RefSeq" id="WP_162670459.1">
    <property type="nucleotide sequence ID" value="NZ_LR593886.1"/>
</dbReference>
<keyword evidence="4" id="KW-1185">Reference proteome</keyword>
<feature type="domain" description="Probable ATP-binding protein BrxC winged helix-turn-helix" evidence="2">
    <location>
        <begin position="10"/>
        <end position="82"/>
    </location>
</feature>
<evidence type="ECO:0000313" key="3">
    <source>
        <dbReference type="EMBL" id="VTR96127.1"/>
    </source>
</evidence>
<dbReference type="Pfam" id="PF25791">
    <property type="entry name" value="WHD_BREX_BrxC"/>
    <property type="match status" value="1"/>
</dbReference>
<dbReference type="Proteomes" id="UP000464178">
    <property type="component" value="Chromosome"/>
</dbReference>